<protein>
    <submittedName>
        <fullName evidence="2">Uncharacterized protein</fullName>
    </submittedName>
</protein>
<evidence type="ECO:0000313" key="4">
    <source>
        <dbReference type="Proteomes" id="UP000255421"/>
    </source>
</evidence>
<gene>
    <name evidence="1" type="ORF">DWB78_07865</name>
    <name evidence="2" type="ORF">SAMN05216278_2782</name>
</gene>
<dbReference type="Pfam" id="PF25252">
    <property type="entry name" value="DUF7854"/>
    <property type="match status" value="1"/>
</dbReference>
<evidence type="ECO:0000313" key="3">
    <source>
        <dbReference type="Proteomes" id="UP000199289"/>
    </source>
</evidence>
<dbReference type="AlphaFoldDB" id="A0A1H1E877"/>
<proteinExistence type="predicted"/>
<reference evidence="3" key="2">
    <citation type="submission" date="2016-10" db="EMBL/GenBank/DDBJ databases">
        <authorList>
            <person name="Varghese N."/>
            <person name="Submissions S."/>
        </authorList>
    </citation>
    <scope>NUCLEOTIDE SEQUENCE [LARGE SCALE GENOMIC DNA]</scope>
    <source>
        <strain evidence="3">CGMCC 1.12397</strain>
    </source>
</reference>
<organism evidence="2 3">
    <name type="scientific">Halopelagius longus</name>
    <dbReference type="NCBI Taxonomy" id="1236180"/>
    <lineage>
        <taxon>Archaea</taxon>
        <taxon>Methanobacteriati</taxon>
        <taxon>Methanobacteriota</taxon>
        <taxon>Stenosarchaea group</taxon>
        <taxon>Halobacteria</taxon>
        <taxon>Halobacteriales</taxon>
        <taxon>Haloferacaceae</taxon>
    </lineage>
</organism>
<dbReference type="EMBL" id="FNKQ01000003">
    <property type="protein sequence ID" value="SDQ84937.1"/>
    <property type="molecule type" value="Genomic_DNA"/>
</dbReference>
<dbReference type="RefSeq" id="WP_092538284.1">
    <property type="nucleotide sequence ID" value="NZ_FNKQ01000003.1"/>
</dbReference>
<dbReference type="EMBL" id="QQST01000001">
    <property type="protein sequence ID" value="RDI71647.1"/>
    <property type="molecule type" value="Genomic_DNA"/>
</dbReference>
<reference evidence="1 4" key="3">
    <citation type="submission" date="2018-07" db="EMBL/GenBank/DDBJ databases">
        <title>Genome sequence of extremly halophilic archaeon Halopelagius longus strain BC12-B1.</title>
        <authorList>
            <person name="Zhang X."/>
        </authorList>
    </citation>
    <scope>NUCLEOTIDE SEQUENCE [LARGE SCALE GENOMIC DNA]</scope>
    <source>
        <strain evidence="1 4">BC12-B1</strain>
    </source>
</reference>
<evidence type="ECO:0000313" key="1">
    <source>
        <dbReference type="EMBL" id="RDI71647.1"/>
    </source>
</evidence>
<dbReference type="OrthoDB" id="226203at2157"/>
<sequence length="94" mass="10407">MDRISALRNVEEALRDFESGDSDLAATEQRVVTVLRTYATDFEGEDGVRPYQATGEGRAHGLVVVAESESDARERVHDLLDEEPGTLEFDVDPL</sequence>
<reference evidence="2" key="1">
    <citation type="submission" date="2016-10" db="EMBL/GenBank/DDBJ databases">
        <authorList>
            <person name="de Groot N.N."/>
        </authorList>
    </citation>
    <scope>NUCLEOTIDE SEQUENCE [LARGE SCALE GENOMIC DNA]</scope>
    <source>
        <strain evidence="2">CGMCC 1.12397</strain>
    </source>
</reference>
<keyword evidence="4" id="KW-1185">Reference proteome</keyword>
<dbReference type="InterPro" id="IPR057176">
    <property type="entry name" value="DUF7854"/>
</dbReference>
<dbReference type="Proteomes" id="UP000199289">
    <property type="component" value="Unassembled WGS sequence"/>
</dbReference>
<evidence type="ECO:0000313" key="2">
    <source>
        <dbReference type="EMBL" id="SDQ84937.1"/>
    </source>
</evidence>
<dbReference type="Proteomes" id="UP000255421">
    <property type="component" value="Unassembled WGS sequence"/>
</dbReference>
<name>A0A1H1E877_9EURY</name>
<accession>A0A1H1E877</accession>